<reference evidence="3" key="1">
    <citation type="submission" date="2020-07" db="EMBL/GenBank/DDBJ databases">
        <title>Draft Genome Sequence of a Deep-Sea Yeast, Naganishia (Cryptococcus) liquefaciens strain N6.</title>
        <authorList>
            <person name="Han Y.W."/>
            <person name="Kajitani R."/>
            <person name="Morimoto H."/>
            <person name="Parhat M."/>
            <person name="Tsubouchi H."/>
            <person name="Bakenova O."/>
            <person name="Ogata M."/>
            <person name="Argunhan B."/>
            <person name="Aoki R."/>
            <person name="Kajiwara S."/>
            <person name="Itoh T."/>
            <person name="Iwasaki H."/>
        </authorList>
    </citation>
    <scope>NUCLEOTIDE SEQUENCE</scope>
    <source>
        <strain evidence="3">N6</strain>
    </source>
</reference>
<feature type="chain" id="PRO_5034519451" evidence="2">
    <location>
        <begin position="26"/>
        <end position="499"/>
    </location>
</feature>
<dbReference type="EMBL" id="BLZA01000032">
    <property type="protein sequence ID" value="GHJ88896.1"/>
    <property type="molecule type" value="Genomic_DNA"/>
</dbReference>
<evidence type="ECO:0000256" key="1">
    <source>
        <dbReference type="SAM" id="MobiDB-lite"/>
    </source>
</evidence>
<keyword evidence="4" id="KW-1185">Reference proteome</keyword>
<comment type="caution">
    <text evidence="3">The sequence shown here is derived from an EMBL/GenBank/DDBJ whole genome shotgun (WGS) entry which is preliminary data.</text>
</comment>
<evidence type="ECO:0000313" key="3">
    <source>
        <dbReference type="EMBL" id="GHJ88896.1"/>
    </source>
</evidence>
<name>A0A8H3TXU4_9TREE</name>
<organism evidence="3 4">
    <name type="scientific">Naganishia liquefaciens</name>
    <dbReference type="NCBI Taxonomy" id="104408"/>
    <lineage>
        <taxon>Eukaryota</taxon>
        <taxon>Fungi</taxon>
        <taxon>Dikarya</taxon>
        <taxon>Basidiomycota</taxon>
        <taxon>Agaricomycotina</taxon>
        <taxon>Tremellomycetes</taxon>
        <taxon>Filobasidiales</taxon>
        <taxon>Filobasidiaceae</taxon>
        <taxon>Naganishia</taxon>
    </lineage>
</organism>
<evidence type="ECO:0000256" key="2">
    <source>
        <dbReference type="SAM" id="SignalP"/>
    </source>
</evidence>
<dbReference type="AlphaFoldDB" id="A0A8H3TXU4"/>
<feature type="signal peptide" evidence="2">
    <location>
        <begin position="1"/>
        <end position="25"/>
    </location>
</feature>
<feature type="region of interest" description="Disordered" evidence="1">
    <location>
        <begin position="418"/>
        <end position="499"/>
    </location>
</feature>
<feature type="compositionally biased region" description="Basic residues" evidence="1">
    <location>
        <begin position="480"/>
        <end position="492"/>
    </location>
</feature>
<keyword evidence="2" id="KW-0732">Signal</keyword>
<evidence type="ECO:0000313" key="4">
    <source>
        <dbReference type="Proteomes" id="UP000620104"/>
    </source>
</evidence>
<proteinExistence type="predicted"/>
<feature type="compositionally biased region" description="Basic and acidic residues" evidence="1">
    <location>
        <begin position="420"/>
        <end position="444"/>
    </location>
</feature>
<feature type="region of interest" description="Disordered" evidence="1">
    <location>
        <begin position="265"/>
        <end position="290"/>
    </location>
</feature>
<gene>
    <name evidence="3" type="ORF">NliqN6_5298</name>
</gene>
<dbReference type="Proteomes" id="UP000620104">
    <property type="component" value="Unassembled WGS sequence"/>
</dbReference>
<sequence length="499" mass="57682">MFWPSRKIFGSLFLWLGPLSSLVASENLPQVRPLSNTTAPSLLSKDHQLHYDIQFPLFHYDAFVQFDLTMKKRQVIATHVLPTDQNSTAAPSTAVLVSDAPAENSAFPHWHDKETIHRRQLKLQFQESKVCRERAMLEKLSQQAQAINARLEAHNKAEGNRLEQEAADLRSQARTNVIQEAVNKATSETLAQEAAELRAKTNLEDKRSEANLQDEQKNRAWEEALERREEKYRAWEEDLERREEKHRTWEEDLERREGRNRALQEDLERREEKNRASEEGLKQQEEKNGAWEEDLRQREAQLFEAIFATIRAFFLSTSKKAATLLKTFFRERIATSSTYWMVRYKILTFLCHASNLKPVDVCLWIRTHFNVKHIIAGARSLPKSIAFGIPLCLTLLLVCLKRAISSVLRRFLFAHRSGKPSHEHNDLADGRNIDLVQRNREDRPANGPVIPRKRRVRSPGPAALKRSMMPKNCDAQTKRAQSKIKGKKRKPSKIAQVPV</sequence>
<accession>A0A8H3TXU4</accession>
<protein>
    <submittedName>
        <fullName evidence="3">Uncharacterized protein</fullName>
    </submittedName>
</protein>